<dbReference type="Proteomes" id="UP000678499">
    <property type="component" value="Unassembled WGS sequence"/>
</dbReference>
<dbReference type="PANTHER" id="PTHR10961">
    <property type="entry name" value="PEROXISOMAL SARCOSINE OXIDASE"/>
    <property type="match status" value="1"/>
</dbReference>
<feature type="domain" description="FAD dependent oxidoreductase" evidence="7">
    <location>
        <begin position="33"/>
        <end position="422"/>
    </location>
</feature>
<name>A0A7R9BWY9_9CRUS</name>
<evidence type="ECO:0000313" key="9">
    <source>
        <dbReference type="Proteomes" id="UP000678499"/>
    </source>
</evidence>
<dbReference type="EMBL" id="OA885434">
    <property type="protein sequence ID" value="CAD7282030.1"/>
    <property type="molecule type" value="Genomic_DNA"/>
</dbReference>
<evidence type="ECO:0000256" key="5">
    <source>
        <dbReference type="ARBA" id="ARBA00023002"/>
    </source>
</evidence>
<protein>
    <recommendedName>
        <fullName evidence="7">FAD dependent oxidoreductase domain-containing protein</fullName>
    </recommendedName>
</protein>
<evidence type="ECO:0000259" key="7">
    <source>
        <dbReference type="Pfam" id="PF01266"/>
    </source>
</evidence>
<dbReference type="AlphaFoldDB" id="A0A7R9BWY9"/>
<dbReference type="InterPro" id="IPR045170">
    <property type="entry name" value="MTOX"/>
</dbReference>
<evidence type="ECO:0000256" key="1">
    <source>
        <dbReference type="ARBA" id="ARBA00001974"/>
    </source>
</evidence>
<evidence type="ECO:0000256" key="6">
    <source>
        <dbReference type="SAM" id="MobiDB-lite"/>
    </source>
</evidence>
<keyword evidence="9" id="KW-1185">Reference proteome</keyword>
<dbReference type="InterPro" id="IPR006076">
    <property type="entry name" value="FAD-dep_OxRdtase"/>
</dbReference>
<dbReference type="InterPro" id="IPR036188">
    <property type="entry name" value="FAD/NAD-bd_sf"/>
</dbReference>
<dbReference type="GO" id="GO:0008115">
    <property type="term" value="F:sarcosine oxidase activity"/>
    <property type="evidence" value="ECO:0007669"/>
    <property type="project" value="TreeGrafter"/>
</dbReference>
<evidence type="ECO:0000313" key="8">
    <source>
        <dbReference type="EMBL" id="CAD7282030.1"/>
    </source>
</evidence>
<dbReference type="Pfam" id="PF01266">
    <property type="entry name" value="DAO"/>
    <property type="match status" value="1"/>
</dbReference>
<sequence length="463" mass="51370">MELNGEKNGVQQNGHAKKNGLSMEPCRVERDYDVIVVGAGITGLWTAHQLANKGFHVLITEQYPRCHSRGGSAGSSRAVELSFPNVDGIPMVMDAIRMYEQLQESTHVDLIRSTKLLVMTEQPWNNTPLPGLLKALNETYGLGVQKLDYEQMKAKFPGMSFTNPDTCAILDDKSAKEMIASSVIFALWKSLEQNPKVDVIDRCPVTKIISVPSTEDSCEEKRSSGGSYVLVECRDEARSTFSASAVVLATGGWTPEISILKRSEGRKSEVSVEMPKVEPRLLAQMYFKKKPGGPPIPDGTGFIEWTWGSDIPMRGWGRPSTNTHPDFDYMAGIGEYLSPQSVSNIECMDKFEELIAKARDYVRMRLPFLDDTPHLIEKAMDYLTVSDEKSGRRLAGAQNIYLAIEGTSFSMAPVYAKLLSELLEKHMGNPLDDQLVKKMASLSHNGDVTESTGRTGFSSKFHW</sequence>
<proteinExistence type="inferred from homology"/>
<dbReference type="SUPFAM" id="SSF51905">
    <property type="entry name" value="FAD/NAD(P)-binding domain"/>
    <property type="match status" value="1"/>
</dbReference>
<comment type="similarity">
    <text evidence="2">Belongs to the MSOX/MTOX family.</text>
</comment>
<dbReference type="GO" id="GO:0050660">
    <property type="term" value="F:flavin adenine dinucleotide binding"/>
    <property type="evidence" value="ECO:0007669"/>
    <property type="project" value="InterPro"/>
</dbReference>
<dbReference type="PANTHER" id="PTHR10961:SF46">
    <property type="entry name" value="PEROXISOMAL SARCOSINE OXIDASE"/>
    <property type="match status" value="1"/>
</dbReference>
<evidence type="ECO:0000256" key="2">
    <source>
        <dbReference type="ARBA" id="ARBA00010989"/>
    </source>
</evidence>
<organism evidence="8">
    <name type="scientific">Notodromas monacha</name>
    <dbReference type="NCBI Taxonomy" id="399045"/>
    <lineage>
        <taxon>Eukaryota</taxon>
        <taxon>Metazoa</taxon>
        <taxon>Ecdysozoa</taxon>
        <taxon>Arthropoda</taxon>
        <taxon>Crustacea</taxon>
        <taxon>Oligostraca</taxon>
        <taxon>Ostracoda</taxon>
        <taxon>Podocopa</taxon>
        <taxon>Podocopida</taxon>
        <taxon>Cypridocopina</taxon>
        <taxon>Cypridoidea</taxon>
        <taxon>Cyprididae</taxon>
        <taxon>Notodromas</taxon>
    </lineage>
</organism>
<gene>
    <name evidence="8" type="ORF">NMOB1V02_LOCUS9662</name>
</gene>
<accession>A0A7R9BWY9</accession>
<dbReference type="OrthoDB" id="7777654at2759"/>
<evidence type="ECO:0000256" key="4">
    <source>
        <dbReference type="ARBA" id="ARBA00022827"/>
    </source>
</evidence>
<dbReference type="Gene3D" id="3.50.50.60">
    <property type="entry name" value="FAD/NAD(P)-binding domain"/>
    <property type="match status" value="1"/>
</dbReference>
<comment type="cofactor">
    <cofactor evidence="1">
        <name>FAD</name>
        <dbReference type="ChEBI" id="CHEBI:57692"/>
    </cofactor>
</comment>
<evidence type="ECO:0000256" key="3">
    <source>
        <dbReference type="ARBA" id="ARBA00022630"/>
    </source>
</evidence>
<keyword evidence="4" id="KW-0274">FAD</keyword>
<reference evidence="8" key="1">
    <citation type="submission" date="2020-11" db="EMBL/GenBank/DDBJ databases">
        <authorList>
            <person name="Tran Van P."/>
        </authorList>
    </citation>
    <scope>NUCLEOTIDE SEQUENCE</scope>
</reference>
<feature type="region of interest" description="Disordered" evidence="6">
    <location>
        <begin position="1"/>
        <end position="22"/>
    </location>
</feature>
<dbReference type="Gene3D" id="3.30.9.10">
    <property type="entry name" value="D-Amino Acid Oxidase, subunit A, domain 2"/>
    <property type="match status" value="1"/>
</dbReference>
<keyword evidence="3" id="KW-0285">Flavoprotein</keyword>
<keyword evidence="5" id="KW-0560">Oxidoreductase</keyword>
<dbReference type="EMBL" id="CAJPEX010003397">
    <property type="protein sequence ID" value="CAG0922182.1"/>
    <property type="molecule type" value="Genomic_DNA"/>
</dbReference>